<feature type="region of interest" description="Disordered" evidence="1">
    <location>
        <begin position="1"/>
        <end position="47"/>
    </location>
</feature>
<name>A0ABN9PFG0_9DINO</name>
<evidence type="ECO:0000313" key="3">
    <source>
        <dbReference type="Proteomes" id="UP001189429"/>
    </source>
</evidence>
<sequence length="194" mass="19673">FSWPERAGDALAARSDSHQLPPPSSRPLGGAYTPGPGLPEAMGPTPALGKGLCRDPVAGAAGPAPGLAGEGCGRLGREGARASGAAAAPPEGFAVDVLKRPGDVLGAALGNSEEGAVVVAIEERGLLGEWNRAHPERALRPGCLVTRVNGATGYWSILEEIQRPGALVMRVSTNLPKMLAPTGFAISTSWGRGS</sequence>
<feature type="non-terminal residue" evidence="2">
    <location>
        <position position="1"/>
    </location>
</feature>
<evidence type="ECO:0000313" key="2">
    <source>
        <dbReference type="EMBL" id="CAK0789922.1"/>
    </source>
</evidence>
<reference evidence="2" key="1">
    <citation type="submission" date="2023-10" db="EMBL/GenBank/DDBJ databases">
        <authorList>
            <person name="Chen Y."/>
            <person name="Shah S."/>
            <person name="Dougan E. K."/>
            <person name="Thang M."/>
            <person name="Chan C."/>
        </authorList>
    </citation>
    <scope>NUCLEOTIDE SEQUENCE [LARGE SCALE GENOMIC DNA]</scope>
</reference>
<accession>A0ABN9PFG0</accession>
<keyword evidence="3" id="KW-1185">Reference proteome</keyword>
<comment type="caution">
    <text evidence="2">The sequence shown here is derived from an EMBL/GenBank/DDBJ whole genome shotgun (WGS) entry which is preliminary data.</text>
</comment>
<proteinExistence type="predicted"/>
<dbReference type="Proteomes" id="UP001189429">
    <property type="component" value="Unassembled WGS sequence"/>
</dbReference>
<protein>
    <recommendedName>
        <fullName evidence="4">PDZ domain-containing protein</fullName>
    </recommendedName>
</protein>
<evidence type="ECO:0000256" key="1">
    <source>
        <dbReference type="SAM" id="MobiDB-lite"/>
    </source>
</evidence>
<organism evidence="2 3">
    <name type="scientific">Prorocentrum cordatum</name>
    <dbReference type="NCBI Taxonomy" id="2364126"/>
    <lineage>
        <taxon>Eukaryota</taxon>
        <taxon>Sar</taxon>
        <taxon>Alveolata</taxon>
        <taxon>Dinophyceae</taxon>
        <taxon>Prorocentrales</taxon>
        <taxon>Prorocentraceae</taxon>
        <taxon>Prorocentrum</taxon>
    </lineage>
</organism>
<gene>
    <name evidence="2" type="ORF">PCOR1329_LOCUS1328</name>
</gene>
<dbReference type="EMBL" id="CAUYUJ010000321">
    <property type="protein sequence ID" value="CAK0789922.1"/>
    <property type="molecule type" value="Genomic_DNA"/>
</dbReference>
<evidence type="ECO:0008006" key="4">
    <source>
        <dbReference type="Google" id="ProtNLM"/>
    </source>
</evidence>